<evidence type="ECO:0000313" key="1">
    <source>
        <dbReference type="EMBL" id="SCB42205.1"/>
    </source>
</evidence>
<organism evidence="1 2">
    <name type="scientific">Bradyrhizobium shewense</name>
    <dbReference type="NCBI Taxonomy" id="1761772"/>
    <lineage>
        <taxon>Bacteria</taxon>
        <taxon>Pseudomonadati</taxon>
        <taxon>Pseudomonadota</taxon>
        <taxon>Alphaproteobacteria</taxon>
        <taxon>Hyphomicrobiales</taxon>
        <taxon>Nitrobacteraceae</taxon>
        <taxon>Bradyrhizobium</taxon>
    </lineage>
</organism>
<reference evidence="2" key="1">
    <citation type="submission" date="2016-08" db="EMBL/GenBank/DDBJ databases">
        <authorList>
            <person name="Varghese N."/>
            <person name="Submissions Spin"/>
        </authorList>
    </citation>
    <scope>NUCLEOTIDE SEQUENCE [LARGE SCALE GENOMIC DNA]</scope>
    <source>
        <strain evidence="2">ERR11</strain>
    </source>
</reference>
<protein>
    <recommendedName>
        <fullName evidence="3">DUF1127 domain-containing protein</fullName>
    </recommendedName>
</protein>
<dbReference type="EMBL" id="FMAI01000009">
    <property type="protein sequence ID" value="SCB42205.1"/>
    <property type="molecule type" value="Genomic_DNA"/>
</dbReference>
<proteinExistence type="predicted"/>
<sequence>MPPQQTNISPEIEVDAARRGLDLSIVLSLLRRYWRAFQEWRPRAGVTLQDLSDRELMDIGLTRGDIDCIAPERAIERLRDSTRTLWGRGGM</sequence>
<keyword evidence="2" id="KW-1185">Reference proteome</keyword>
<dbReference type="Proteomes" id="UP000199184">
    <property type="component" value="Unassembled WGS sequence"/>
</dbReference>
<evidence type="ECO:0000313" key="2">
    <source>
        <dbReference type="Proteomes" id="UP000199184"/>
    </source>
</evidence>
<dbReference type="GeneID" id="92965837"/>
<accession>A0A1C3WQK9</accession>
<dbReference type="RefSeq" id="WP_091959018.1">
    <property type="nucleotide sequence ID" value="NZ_FMAI01000009.1"/>
</dbReference>
<evidence type="ECO:0008006" key="3">
    <source>
        <dbReference type="Google" id="ProtNLM"/>
    </source>
</evidence>
<name>A0A1C3WQK9_9BRAD</name>
<dbReference type="AlphaFoldDB" id="A0A1C3WQK9"/>
<gene>
    <name evidence="1" type="ORF">GA0061098_100964</name>
</gene>